<dbReference type="Pfam" id="PF13732">
    <property type="entry name" value="DrrA1-3_C"/>
    <property type="match status" value="1"/>
</dbReference>
<protein>
    <submittedName>
        <fullName evidence="8">ABC transporter-like protein</fullName>
        <ecNumber evidence="8">3.6.3.-</ecNumber>
    </submittedName>
</protein>
<proteinExistence type="inferred from homology"/>
<dbReference type="PANTHER" id="PTHR42711:SF5">
    <property type="entry name" value="ABC TRANSPORTER ATP-BINDING PROTEIN NATA"/>
    <property type="match status" value="1"/>
</dbReference>
<dbReference type="GO" id="GO:0005886">
    <property type="term" value="C:plasma membrane"/>
    <property type="evidence" value="ECO:0007669"/>
    <property type="project" value="UniProtKB-SubCell"/>
</dbReference>
<dbReference type="InterPro" id="IPR017871">
    <property type="entry name" value="ABC_transporter-like_CS"/>
</dbReference>
<evidence type="ECO:0000256" key="5">
    <source>
        <dbReference type="ARBA" id="ARBA00022840"/>
    </source>
</evidence>
<comment type="similarity">
    <text evidence="2">Belongs to the ABC transporter superfamily.</text>
</comment>
<dbReference type="InterPro" id="IPR025302">
    <property type="entry name" value="DrrA1/2-like_C"/>
</dbReference>
<dbReference type="PROSITE" id="PS50893">
    <property type="entry name" value="ABC_TRANSPORTER_2"/>
    <property type="match status" value="1"/>
</dbReference>
<gene>
    <name evidence="8" type="primary">metN2_1</name>
    <name evidence="8" type="ORF">NCTC11862_01255</name>
</gene>
<evidence type="ECO:0000313" key="9">
    <source>
        <dbReference type="Proteomes" id="UP000254467"/>
    </source>
</evidence>
<evidence type="ECO:0000256" key="4">
    <source>
        <dbReference type="ARBA" id="ARBA00022741"/>
    </source>
</evidence>
<dbReference type="STRING" id="35756.GCA_001044155_01281"/>
<keyword evidence="9" id="KW-1185">Reference proteome</keyword>
<keyword evidence="4" id="KW-0547">Nucleotide-binding</keyword>
<dbReference type="Gene3D" id="3.40.50.300">
    <property type="entry name" value="P-loop containing nucleotide triphosphate hydrolases"/>
    <property type="match status" value="1"/>
</dbReference>
<dbReference type="GO" id="GO:0016887">
    <property type="term" value="F:ATP hydrolysis activity"/>
    <property type="evidence" value="ECO:0007669"/>
    <property type="project" value="InterPro"/>
</dbReference>
<evidence type="ECO:0000256" key="6">
    <source>
        <dbReference type="ARBA" id="ARBA00023251"/>
    </source>
</evidence>
<dbReference type="GO" id="GO:0005524">
    <property type="term" value="F:ATP binding"/>
    <property type="evidence" value="ECO:0007669"/>
    <property type="project" value="UniProtKB-KW"/>
</dbReference>
<organism evidence="8 9">
    <name type="scientific">Corynebacterium pilosum</name>
    <dbReference type="NCBI Taxonomy" id="35756"/>
    <lineage>
        <taxon>Bacteria</taxon>
        <taxon>Bacillati</taxon>
        <taxon>Actinomycetota</taxon>
        <taxon>Actinomycetes</taxon>
        <taxon>Mycobacteriales</taxon>
        <taxon>Corynebacteriaceae</taxon>
        <taxon>Corynebacterium</taxon>
    </lineage>
</organism>
<dbReference type="InterPro" id="IPR003439">
    <property type="entry name" value="ABC_transporter-like_ATP-bd"/>
</dbReference>
<evidence type="ECO:0000256" key="2">
    <source>
        <dbReference type="ARBA" id="ARBA00005417"/>
    </source>
</evidence>
<dbReference type="PROSITE" id="PS00211">
    <property type="entry name" value="ABC_TRANSPORTER_1"/>
    <property type="match status" value="1"/>
</dbReference>
<keyword evidence="8" id="KW-0378">Hydrolase</keyword>
<name>A0A376CLT7_9CORY</name>
<dbReference type="Proteomes" id="UP000254467">
    <property type="component" value="Unassembled WGS sequence"/>
</dbReference>
<evidence type="ECO:0000256" key="3">
    <source>
        <dbReference type="ARBA" id="ARBA00022448"/>
    </source>
</evidence>
<accession>A0A376CLT7</accession>
<dbReference type="EC" id="3.6.3.-" evidence="8"/>
<dbReference type="AlphaFoldDB" id="A0A376CLT7"/>
<dbReference type="RefSeq" id="WP_018581745.1">
    <property type="nucleotide sequence ID" value="NZ_LDYD01000006.1"/>
</dbReference>
<evidence type="ECO:0000259" key="7">
    <source>
        <dbReference type="PROSITE" id="PS50893"/>
    </source>
</evidence>
<keyword evidence="6" id="KW-0046">Antibiotic resistance</keyword>
<sequence length="308" mass="33643">MAAITCSHVRRVFRDHVALDDVTLTVEPHQIFGLLGPNGSGKTTLLNQIQGLDTPTSGSVEVLGLDPLRDHAELVRRLGSQHQESTSLPRLTVSETIRLFAALYPDTRDPEELIEALSLTEKADARVESLSGGQRQRVFIALALIHDPELLLFDELTSALDPHIKHSIWDILRSLRADDRTIVLTTHSMEEAEKLCDRVAILDAGRALAEGSPAELIEKFAPAATVTLSADISLDDDELATIPGVTSIERLDDSLRVTGTGDFAERLAERIITAGDRLTELRIDPPTLEDVFLHLTGRDSATTEEVAS</sequence>
<comment type="subcellular location">
    <subcellularLocation>
        <location evidence="1">Cell membrane</location>
        <topology evidence="1">Peripheral membrane protein</topology>
    </subcellularLocation>
</comment>
<dbReference type="InterPro" id="IPR003593">
    <property type="entry name" value="AAA+_ATPase"/>
</dbReference>
<dbReference type="OrthoDB" id="9804819at2"/>
<keyword evidence="5" id="KW-0067">ATP-binding</keyword>
<dbReference type="PANTHER" id="PTHR42711">
    <property type="entry name" value="ABC TRANSPORTER ATP-BINDING PROTEIN"/>
    <property type="match status" value="1"/>
</dbReference>
<dbReference type="Pfam" id="PF00005">
    <property type="entry name" value="ABC_tran"/>
    <property type="match status" value="1"/>
</dbReference>
<dbReference type="SUPFAM" id="SSF52540">
    <property type="entry name" value="P-loop containing nucleoside triphosphate hydrolases"/>
    <property type="match status" value="1"/>
</dbReference>
<dbReference type="SMART" id="SM00382">
    <property type="entry name" value="AAA"/>
    <property type="match status" value="1"/>
</dbReference>
<reference evidence="8 9" key="1">
    <citation type="submission" date="2018-06" db="EMBL/GenBank/DDBJ databases">
        <authorList>
            <consortium name="Pathogen Informatics"/>
            <person name="Doyle S."/>
        </authorList>
    </citation>
    <scope>NUCLEOTIDE SEQUENCE [LARGE SCALE GENOMIC DNA]</scope>
    <source>
        <strain evidence="8 9">NCTC11862</strain>
    </source>
</reference>
<dbReference type="CDD" id="cd03230">
    <property type="entry name" value="ABC_DR_subfamily_A"/>
    <property type="match status" value="1"/>
</dbReference>
<evidence type="ECO:0000313" key="8">
    <source>
        <dbReference type="EMBL" id="STC69461.1"/>
    </source>
</evidence>
<evidence type="ECO:0000256" key="1">
    <source>
        <dbReference type="ARBA" id="ARBA00004202"/>
    </source>
</evidence>
<keyword evidence="3" id="KW-0813">Transport</keyword>
<dbReference type="InterPro" id="IPR050763">
    <property type="entry name" value="ABC_transporter_ATP-binding"/>
</dbReference>
<dbReference type="EMBL" id="UFXQ01000001">
    <property type="protein sequence ID" value="STC69461.1"/>
    <property type="molecule type" value="Genomic_DNA"/>
</dbReference>
<feature type="domain" description="ABC transporter" evidence="7">
    <location>
        <begin position="4"/>
        <end position="229"/>
    </location>
</feature>
<dbReference type="GO" id="GO:0046677">
    <property type="term" value="P:response to antibiotic"/>
    <property type="evidence" value="ECO:0007669"/>
    <property type="project" value="UniProtKB-KW"/>
</dbReference>
<dbReference type="InterPro" id="IPR027417">
    <property type="entry name" value="P-loop_NTPase"/>
</dbReference>